<evidence type="ECO:0000313" key="11">
    <source>
        <dbReference type="EMBL" id="URN18882.1"/>
    </source>
</evidence>
<dbReference type="InterPro" id="IPR009075">
    <property type="entry name" value="AcylCo_DH/oxidase_C"/>
</dbReference>
<evidence type="ECO:0000256" key="4">
    <source>
        <dbReference type="ARBA" id="ARBA00022827"/>
    </source>
</evidence>
<keyword evidence="12" id="KW-1185">Reference proteome</keyword>
<dbReference type="Gene3D" id="2.40.110.10">
    <property type="entry name" value="Butyryl-CoA Dehydrogenase, subunit A, domain 2"/>
    <property type="match status" value="1"/>
</dbReference>
<evidence type="ECO:0000259" key="10">
    <source>
        <dbReference type="Pfam" id="PF02771"/>
    </source>
</evidence>
<evidence type="ECO:0000256" key="5">
    <source>
        <dbReference type="ARBA" id="ARBA00022946"/>
    </source>
</evidence>
<dbReference type="PANTHER" id="PTHR42807:SF1">
    <property type="entry name" value="GLUTARYL-COA DEHYDROGENASE, MITOCHONDRIAL"/>
    <property type="match status" value="1"/>
</dbReference>
<evidence type="ECO:0000259" key="9">
    <source>
        <dbReference type="Pfam" id="PF02770"/>
    </source>
</evidence>
<dbReference type="Pfam" id="PF00441">
    <property type="entry name" value="Acyl-CoA_dh_1"/>
    <property type="match status" value="1"/>
</dbReference>
<evidence type="ECO:0000313" key="12">
    <source>
        <dbReference type="Proteomes" id="UP001056383"/>
    </source>
</evidence>
<dbReference type="SUPFAM" id="SSF47203">
    <property type="entry name" value="Acyl-CoA dehydrogenase C-terminal domain-like"/>
    <property type="match status" value="1"/>
</dbReference>
<dbReference type="SUPFAM" id="SSF56645">
    <property type="entry name" value="Acyl-CoA dehydrogenase NM domain-like"/>
    <property type="match status" value="1"/>
</dbReference>
<dbReference type="Gene3D" id="1.10.540.10">
    <property type="entry name" value="Acyl-CoA dehydrogenase/oxidase, N-terminal domain"/>
    <property type="match status" value="1"/>
</dbReference>
<gene>
    <name evidence="11" type="ORF">MW084_20250</name>
</gene>
<accession>A0ABY4TIY2</accession>
<dbReference type="PANTHER" id="PTHR42807">
    <property type="entry name" value="GLUTARYL-COA DEHYDROGENASE, MITOCHONDRIAL"/>
    <property type="match status" value="1"/>
</dbReference>
<comment type="similarity">
    <text evidence="2 7">Belongs to the acyl-CoA dehydrogenase family.</text>
</comment>
<proteinExistence type="inferred from homology"/>
<evidence type="ECO:0000256" key="7">
    <source>
        <dbReference type="RuleBase" id="RU362125"/>
    </source>
</evidence>
<evidence type="ECO:0000256" key="1">
    <source>
        <dbReference type="ARBA" id="ARBA00001974"/>
    </source>
</evidence>
<organism evidence="11 12">
    <name type="scientific">Streptomyces sudanensis</name>
    <dbReference type="NCBI Taxonomy" id="436397"/>
    <lineage>
        <taxon>Bacteria</taxon>
        <taxon>Bacillati</taxon>
        <taxon>Actinomycetota</taxon>
        <taxon>Actinomycetes</taxon>
        <taxon>Kitasatosporales</taxon>
        <taxon>Streptomycetaceae</taxon>
        <taxon>Streptomyces</taxon>
    </lineage>
</organism>
<dbReference type="InterPro" id="IPR013786">
    <property type="entry name" value="AcylCoA_DH/ox_N"/>
</dbReference>
<comment type="cofactor">
    <cofactor evidence="1 7">
        <name>FAD</name>
        <dbReference type="ChEBI" id="CHEBI:57692"/>
    </cofactor>
</comment>
<dbReference type="Gene3D" id="1.20.140.10">
    <property type="entry name" value="Butyryl-CoA Dehydrogenase, subunit A, domain 3"/>
    <property type="match status" value="1"/>
</dbReference>
<evidence type="ECO:0000256" key="3">
    <source>
        <dbReference type="ARBA" id="ARBA00022630"/>
    </source>
</evidence>
<dbReference type="EMBL" id="CP095474">
    <property type="protein sequence ID" value="URN18882.1"/>
    <property type="molecule type" value="Genomic_DNA"/>
</dbReference>
<evidence type="ECO:0000256" key="6">
    <source>
        <dbReference type="ARBA" id="ARBA00023002"/>
    </source>
</evidence>
<feature type="domain" description="Acyl-CoA dehydrogenase/oxidase N-terminal" evidence="10">
    <location>
        <begin position="24"/>
        <end position="136"/>
    </location>
</feature>
<keyword evidence="5" id="KW-0809">Transit peptide</keyword>
<feature type="domain" description="Acyl-CoA dehydrogenase/oxidase C-terminal" evidence="8">
    <location>
        <begin position="243"/>
        <end position="389"/>
    </location>
</feature>
<dbReference type="InterPro" id="IPR052033">
    <property type="entry name" value="Glutaryl-CoA_DH_mitochondrial"/>
</dbReference>
<dbReference type="RefSeq" id="WP_010471406.1">
    <property type="nucleotide sequence ID" value="NZ_CP095474.1"/>
</dbReference>
<dbReference type="InterPro" id="IPR036250">
    <property type="entry name" value="AcylCo_DH-like_C"/>
</dbReference>
<dbReference type="InterPro" id="IPR037069">
    <property type="entry name" value="AcylCoA_DH/ox_N_sf"/>
</dbReference>
<evidence type="ECO:0000259" key="8">
    <source>
        <dbReference type="Pfam" id="PF00441"/>
    </source>
</evidence>
<dbReference type="Pfam" id="PF02770">
    <property type="entry name" value="Acyl-CoA_dh_M"/>
    <property type="match status" value="1"/>
</dbReference>
<feature type="domain" description="Acyl-CoA oxidase/dehydrogenase middle" evidence="9">
    <location>
        <begin position="140"/>
        <end position="230"/>
    </location>
</feature>
<keyword evidence="3 7" id="KW-0285">Flavoprotein</keyword>
<dbReference type="InterPro" id="IPR006091">
    <property type="entry name" value="Acyl-CoA_Oxase/DH_mid-dom"/>
</dbReference>
<reference evidence="11" key="1">
    <citation type="submission" date="2022-04" db="EMBL/GenBank/DDBJ databases">
        <title>Systematic whole-genome sequencing reveals an unexpected diversity among actinomycetoma pathogens and provides insights into their antibacterial susceptibilities.</title>
        <authorList>
            <person name="Watson A.K."/>
            <person name="Kepplinger B."/>
            <person name="Bakhiet S.M."/>
            <person name="Mhmoud N.A."/>
            <person name="Chapman J."/>
            <person name="Allenby N."/>
            <person name="Mickiewicz K."/>
            <person name="Goodfellow M."/>
            <person name="Fahal A.H."/>
            <person name="Errington J."/>
        </authorList>
    </citation>
    <scope>NUCLEOTIDE SEQUENCE</scope>
    <source>
        <strain evidence="11">SD 504</strain>
    </source>
</reference>
<keyword evidence="6 7" id="KW-0560">Oxidoreductase</keyword>
<protein>
    <submittedName>
        <fullName evidence="11">Acyl-CoA dehydrogenase family protein</fullName>
    </submittedName>
</protein>
<dbReference type="Pfam" id="PF02771">
    <property type="entry name" value="Acyl-CoA_dh_N"/>
    <property type="match status" value="1"/>
</dbReference>
<evidence type="ECO:0000256" key="2">
    <source>
        <dbReference type="ARBA" id="ARBA00009347"/>
    </source>
</evidence>
<dbReference type="InterPro" id="IPR046373">
    <property type="entry name" value="Acyl-CoA_Oxase/DH_mid-dom_sf"/>
</dbReference>
<keyword evidence="4 7" id="KW-0274">FAD</keyword>
<dbReference type="Proteomes" id="UP001056383">
    <property type="component" value="Chromosome"/>
</dbReference>
<dbReference type="InterPro" id="IPR009100">
    <property type="entry name" value="AcylCoA_DH/oxidase_NM_dom_sf"/>
</dbReference>
<sequence length="396" mass="42547">MPAPSKLPPFDPGDPLGVDDLLGPEDLAVRDTVRAWAAERVLPHVAEWYERGEVPVIRELARELGAIGVLGMSLEGYGCAGASAVQYGLACLELEAADSGIRSLVSVQGSLAMYAIWKHGSEEQKRRWLPSMASGETIGCFGLTEPDHGSDPAALRTYARRDGSDWVLNGRKMWITNGSVAGVAVVWAQTDGGMRGFAVPTDTPGLSTPEIRHKWSLRASVTSELVMDDVRLPADAVLPGVTGLKGPLGCLSHARYGIVWGAMGAARSSFEAALDYARTREQFGRPIGGFQLTQAKLADMAVELHKGILLAHHLGSRMDAGRLRPEQVSFGKLNNVREAIGICRTARTILGANGISLEYPVMRHATNLESVLTYEGTVEMHQLVLGKALTGLDAFR</sequence>
<name>A0ABY4TIY2_9ACTN</name>